<feature type="domain" description="UBA" evidence="2">
    <location>
        <begin position="242"/>
        <end position="285"/>
    </location>
</feature>
<dbReference type="Pfam" id="PF22562">
    <property type="entry name" value="UBA_7"/>
    <property type="match status" value="1"/>
</dbReference>
<evidence type="ECO:0000256" key="1">
    <source>
        <dbReference type="SAM" id="MobiDB-lite"/>
    </source>
</evidence>
<dbReference type="SUPFAM" id="SSF46934">
    <property type="entry name" value="UBA-like"/>
    <property type="match status" value="1"/>
</dbReference>
<dbReference type="EMBL" id="JWZX01002543">
    <property type="protein sequence ID" value="KOO28603.1"/>
    <property type="molecule type" value="Genomic_DNA"/>
</dbReference>
<evidence type="ECO:0000313" key="4">
    <source>
        <dbReference type="Proteomes" id="UP000037460"/>
    </source>
</evidence>
<dbReference type="Proteomes" id="UP000037460">
    <property type="component" value="Unassembled WGS sequence"/>
</dbReference>
<keyword evidence="4" id="KW-1185">Reference proteome</keyword>
<organism evidence="3 4">
    <name type="scientific">Chrysochromulina tobinii</name>
    <dbReference type="NCBI Taxonomy" id="1460289"/>
    <lineage>
        <taxon>Eukaryota</taxon>
        <taxon>Haptista</taxon>
        <taxon>Haptophyta</taxon>
        <taxon>Prymnesiophyceae</taxon>
        <taxon>Prymnesiales</taxon>
        <taxon>Chrysochromulinaceae</taxon>
        <taxon>Chrysochromulina</taxon>
    </lineage>
</organism>
<dbReference type="Gene3D" id="1.10.8.10">
    <property type="entry name" value="DNA helicase RuvA subunit, C-terminal domain"/>
    <property type="match status" value="1"/>
</dbReference>
<sequence>MTRHQTAQQIEDRVLIKGFKCEIKLSDHVIKSSHSHFGDDKKRAFTNQKLTGNLTVDFTGIGPASLANLAAVGITNSDGLLAAFLSIIDNPNPMANTDKCDQFDEQLGRWKVASGFKATIIYQLQSKLAVGIDSSNEGELEMALRNYEDFHRLPIGSATVEQLQSSSAKIGGWLRAGPHFPSASVGIENCQQLDAIPEHSSPRTGEQSRALPPRALPPQTGRELFPSLDTEQAREAKHAAATVKTLVSAYGFDRASAERAVGAIGDKSDVELALNWLLDNGEDPGGAVQFIRCPQLAEKAAADVVEISRTEYMTGRAKQREAKQLAIASAGSMSAYAIPVALLAFVLAYLYWPLRLVALVVAYMYWRNSR</sequence>
<protein>
    <recommendedName>
        <fullName evidence="2">UBA domain-containing protein</fullName>
    </recommendedName>
</protein>
<evidence type="ECO:0000259" key="2">
    <source>
        <dbReference type="Pfam" id="PF22562"/>
    </source>
</evidence>
<proteinExistence type="predicted"/>
<dbReference type="InterPro" id="IPR015940">
    <property type="entry name" value="UBA"/>
</dbReference>
<accession>A0A0M0JQS3</accession>
<reference evidence="4" key="1">
    <citation type="journal article" date="2015" name="PLoS Genet.">
        <title>Genome Sequence and Transcriptome Analyses of Chrysochromulina tobin: Metabolic Tools for Enhanced Algal Fitness in the Prominent Order Prymnesiales (Haptophyceae).</title>
        <authorList>
            <person name="Hovde B.T."/>
            <person name="Deodato C.R."/>
            <person name="Hunsperger H.M."/>
            <person name="Ryken S.A."/>
            <person name="Yost W."/>
            <person name="Jha R.K."/>
            <person name="Patterson J."/>
            <person name="Monnat R.J. Jr."/>
            <person name="Barlow S.B."/>
            <person name="Starkenburg S.R."/>
            <person name="Cattolico R.A."/>
        </authorList>
    </citation>
    <scope>NUCLEOTIDE SEQUENCE</scope>
    <source>
        <strain evidence="4">CCMP291</strain>
    </source>
</reference>
<feature type="region of interest" description="Disordered" evidence="1">
    <location>
        <begin position="197"/>
        <end position="223"/>
    </location>
</feature>
<dbReference type="AlphaFoldDB" id="A0A0M0JQS3"/>
<gene>
    <name evidence="3" type="ORF">Ctob_011520</name>
</gene>
<comment type="caution">
    <text evidence="3">The sequence shown here is derived from an EMBL/GenBank/DDBJ whole genome shotgun (WGS) entry which is preliminary data.</text>
</comment>
<dbReference type="OrthoDB" id="428264at2759"/>
<name>A0A0M0JQS3_9EUKA</name>
<dbReference type="InterPro" id="IPR009060">
    <property type="entry name" value="UBA-like_sf"/>
</dbReference>
<evidence type="ECO:0000313" key="3">
    <source>
        <dbReference type="EMBL" id="KOO28603.1"/>
    </source>
</evidence>